<keyword evidence="5 9" id="KW-0067">ATP-binding</keyword>
<dbReference type="Proteomes" id="UP000694866">
    <property type="component" value="Unplaced"/>
</dbReference>
<keyword evidence="3 9" id="KW-0436">Ligase</keyword>
<evidence type="ECO:0000313" key="13">
    <source>
        <dbReference type="RefSeq" id="XP_011310273.1"/>
    </source>
</evidence>
<dbReference type="PANTHER" id="PTHR42765">
    <property type="entry name" value="SOLEUCYL-TRNA SYNTHETASE"/>
    <property type="match status" value="1"/>
</dbReference>
<evidence type="ECO:0000256" key="6">
    <source>
        <dbReference type="ARBA" id="ARBA00022917"/>
    </source>
</evidence>
<dbReference type="SUPFAM" id="SSF52374">
    <property type="entry name" value="Nucleotidylyl transferase"/>
    <property type="match status" value="1"/>
</dbReference>
<dbReference type="InterPro" id="IPR013155">
    <property type="entry name" value="M/V/L/I-tRNA-synth_anticd-bd"/>
</dbReference>
<dbReference type="InterPro" id="IPR033708">
    <property type="entry name" value="Anticodon_Ile_BEm"/>
</dbReference>
<dbReference type="InterPro" id="IPR002301">
    <property type="entry name" value="Ile-tRNA-ligase"/>
</dbReference>
<dbReference type="GO" id="GO:0005739">
    <property type="term" value="C:mitochondrion"/>
    <property type="evidence" value="ECO:0007669"/>
    <property type="project" value="TreeGrafter"/>
</dbReference>
<sequence>MSILLKKSAKFMFIHWTRWSRLSVKYSTKAENVDKNKYTNTVLLPQTKFPLRLNGTQRVEMDNYLLKKCGFSDLYNWQRSNLSPPDFTLHDGPPYANGVPHLGHAVNKILKDITLRCRVIRGERVHYTPGWDCHGLPIEQKVLSTPKNRSLPVPELRSLARRYALEQLETQKKGFASWGVMADWTSCYLTQDPSYIKNQLQQFFNLYSKGLIFRDFKPVHWSPSSGTALAESELEYNENHKSRCATIRLRLTKVPPVLSTFTKSIYALTWTTTPWTLPSNQALSISKDMSYCLSDAGEVLYICSEELLPSISEKLGPLQKILTLSGEDLKLAEYSHPFSRESLPFLESSHVTDKIGTGIVHTAPAHGNEDFLVGLAHGISIKSLVNEKGKFTEDSGVFAGLEVFGEGTAAVLEHLGEDLVHTEEIVHSYPYDWRTKKPVITRASYQWFIDTEVLKEKALEAVDTVEFFPRGKEAICRDYLKQQISRRPFWCLSRQRAWGTPIPVFYKGSGEVVINQEIVQRVCQVFEDKGDDSWWNLGVVELLGEEILTKYELREGDLEKGQDIMDVWFDSGISWSQVLPGKSADLYLEGMDQFNGWFHASLVTSVALQGQAPFRSIFVHGFTVDKNGQKMSKSLGNVISPEDVIRGKKSDKNALGTDVLRWWVANHGVQHMQIPIVNDVLKESAESVQKIRAVLRFLLGALHEEDLGGEAKAEYLLLDKFMLHRLYRFNREVQEFYNKMQYHHAARTILRFVSNDVSSLYCPLVKDRLYCEKANSPLRIAAVDVVDDILTVVTRAVAPILPFLAEEVWLHHPENLTSVSLYRSTPCDPPGEWENEEVEEVLETALMVKGLVNKIVKGHSLEMAGLVRVGGQSFKNLSKLQRESTSATSELSNILQLSSVILVEDPSCTSPEIDVVPIEYSLCKRCRKFPESQYELCVRCIRILNVDSST</sequence>
<dbReference type="Gene3D" id="3.90.740.10">
    <property type="entry name" value="Valyl/Leucyl/Isoleucyl-tRNA synthetase, editing domain"/>
    <property type="match status" value="1"/>
</dbReference>
<dbReference type="Gene3D" id="3.40.50.620">
    <property type="entry name" value="HUPs"/>
    <property type="match status" value="2"/>
</dbReference>
<dbReference type="InterPro" id="IPR002300">
    <property type="entry name" value="aa-tRNA-synth_Ia"/>
</dbReference>
<dbReference type="GO" id="GO:0032543">
    <property type="term" value="P:mitochondrial translation"/>
    <property type="evidence" value="ECO:0007669"/>
    <property type="project" value="TreeGrafter"/>
</dbReference>
<evidence type="ECO:0000259" key="10">
    <source>
        <dbReference type="Pfam" id="PF00133"/>
    </source>
</evidence>
<dbReference type="PRINTS" id="PR00984">
    <property type="entry name" value="TRNASYNTHILE"/>
</dbReference>
<gene>
    <name evidence="13" type="primary">IleRS-m</name>
</gene>
<dbReference type="GO" id="GO:0005524">
    <property type="term" value="F:ATP binding"/>
    <property type="evidence" value="ECO:0007669"/>
    <property type="project" value="UniProtKB-KW"/>
</dbReference>
<dbReference type="InterPro" id="IPR009080">
    <property type="entry name" value="tRNAsynth_Ia_anticodon-bd"/>
</dbReference>
<feature type="domain" description="Aminoacyl-tRNA synthetase class Ia" evidence="10">
    <location>
        <begin position="80"/>
        <end position="667"/>
    </location>
</feature>
<organism evidence="12 13">
    <name type="scientific">Fopius arisanus</name>
    <dbReference type="NCBI Taxonomy" id="64838"/>
    <lineage>
        <taxon>Eukaryota</taxon>
        <taxon>Metazoa</taxon>
        <taxon>Ecdysozoa</taxon>
        <taxon>Arthropoda</taxon>
        <taxon>Hexapoda</taxon>
        <taxon>Insecta</taxon>
        <taxon>Pterygota</taxon>
        <taxon>Neoptera</taxon>
        <taxon>Endopterygota</taxon>
        <taxon>Hymenoptera</taxon>
        <taxon>Apocrita</taxon>
        <taxon>Ichneumonoidea</taxon>
        <taxon>Braconidae</taxon>
        <taxon>Opiinae</taxon>
        <taxon>Fopius</taxon>
    </lineage>
</organism>
<keyword evidence="7 9" id="KW-0030">Aminoacyl-tRNA synthetase</keyword>
<evidence type="ECO:0000256" key="4">
    <source>
        <dbReference type="ARBA" id="ARBA00022741"/>
    </source>
</evidence>
<dbReference type="Pfam" id="PF00133">
    <property type="entry name" value="tRNA-synt_1"/>
    <property type="match status" value="1"/>
</dbReference>
<name>A0A9R1TJV6_9HYME</name>
<protein>
    <recommendedName>
        <fullName evidence="2">isoleucine--tRNA ligase</fullName>
        <ecNumber evidence="2">6.1.1.5</ecNumber>
    </recommendedName>
    <alternativeName>
        <fullName evidence="8">Isoleucyl-tRNA synthetase</fullName>
    </alternativeName>
</protein>
<keyword evidence="4 9" id="KW-0547">Nucleotide-binding</keyword>
<evidence type="ECO:0000256" key="1">
    <source>
        <dbReference type="ARBA" id="ARBA00005594"/>
    </source>
</evidence>
<dbReference type="InterPro" id="IPR001412">
    <property type="entry name" value="aa-tRNA-synth_I_CS"/>
</dbReference>
<dbReference type="OrthoDB" id="10264412at2759"/>
<keyword evidence="6 9" id="KW-0648">Protein biosynthesis</keyword>
<feature type="domain" description="Methionyl/Valyl/Leucyl/Isoleucyl-tRNA synthetase anticodon-binding" evidence="11">
    <location>
        <begin position="719"/>
        <end position="849"/>
    </location>
</feature>
<dbReference type="RefSeq" id="XP_011310273.1">
    <property type="nucleotide sequence ID" value="XM_011311971.1"/>
</dbReference>
<dbReference type="GeneID" id="105270803"/>
<dbReference type="GO" id="GO:0002161">
    <property type="term" value="F:aminoacyl-tRNA deacylase activity"/>
    <property type="evidence" value="ECO:0007669"/>
    <property type="project" value="InterPro"/>
</dbReference>
<dbReference type="GO" id="GO:0006428">
    <property type="term" value="P:isoleucyl-tRNA aminoacylation"/>
    <property type="evidence" value="ECO:0007669"/>
    <property type="project" value="InterPro"/>
</dbReference>
<dbReference type="GO" id="GO:0004822">
    <property type="term" value="F:isoleucine-tRNA ligase activity"/>
    <property type="evidence" value="ECO:0007669"/>
    <property type="project" value="UniProtKB-EC"/>
</dbReference>
<dbReference type="SUPFAM" id="SSF47323">
    <property type="entry name" value="Anticodon-binding domain of a subclass of class I aminoacyl-tRNA synthetases"/>
    <property type="match status" value="1"/>
</dbReference>
<evidence type="ECO:0000256" key="2">
    <source>
        <dbReference type="ARBA" id="ARBA00013165"/>
    </source>
</evidence>
<dbReference type="AlphaFoldDB" id="A0A9R1TJV6"/>
<reference evidence="13" key="1">
    <citation type="submission" date="2025-08" db="UniProtKB">
        <authorList>
            <consortium name="RefSeq"/>
        </authorList>
    </citation>
    <scope>IDENTIFICATION</scope>
    <source>
        <strain evidence="13">USDA-PBARC FA_bdor</strain>
        <tissue evidence="13">Whole organism</tissue>
    </source>
</reference>
<dbReference type="InterPro" id="IPR009008">
    <property type="entry name" value="Val/Leu/Ile-tRNA-synth_edit"/>
</dbReference>
<dbReference type="PANTHER" id="PTHR42765:SF1">
    <property type="entry name" value="ISOLEUCINE--TRNA LIGASE, MITOCHONDRIAL"/>
    <property type="match status" value="1"/>
</dbReference>
<dbReference type="CTD" id="39762"/>
<dbReference type="SUPFAM" id="SSF50677">
    <property type="entry name" value="ValRS/IleRS/LeuRS editing domain"/>
    <property type="match status" value="1"/>
</dbReference>
<evidence type="ECO:0000313" key="12">
    <source>
        <dbReference type="Proteomes" id="UP000694866"/>
    </source>
</evidence>
<dbReference type="KEGG" id="fas:105270803"/>
<dbReference type="Gene3D" id="1.10.730.20">
    <property type="match status" value="1"/>
</dbReference>
<accession>A0A9R1TJV6</accession>
<evidence type="ECO:0000256" key="9">
    <source>
        <dbReference type="RuleBase" id="RU363035"/>
    </source>
</evidence>
<dbReference type="Pfam" id="PF08264">
    <property type="entry name" value="Anticodon_1"/>
    <property type="match status" value="1"/>
</dbReference>
<dbReference type="InterPro" id="IPR014729">
    <property type="entry name" value="Rossmann-like_a/b/a_fold"/>
</dbReference>
<evidence type="ECO:0000256" key="7">
    <source>
        <dbReference type="ARBA" id="ARBA00023146"/>
    </source>
</evidence>
<comment type="similarity">
    <text evidence="1 9">Belongs to the class-I aminoacyl-tRNA synthetase family.</text>
</comment>
<evidence type="ECO:0000256" key="3">
    <source>
        <dbReference type="ARBA" id="ARBA00022598"/>
    </source>
</evidence>
<evidence type="ECO:0000259" key="11">
    <source>
        <dbReference type="Pfam" id="PF08264"/>
    </source>
</evidence>
<proteinExistence type="inferred from homology"/>
<dbReference type="Gene3D" id="1.10.10.830">
    <property type="entry name" value="Ile-tRNA synthetase CP2 domain-like"/>
    <property type="match status" value="1"/>
</dbReference>
<dbReference type="CDD" id="cd07960">
    <property type="entry name" value="Anticodon_Ia_Ile_BEm"/>
    <property type="match status" value="1"/>
</dbReference>
<keyword evidence="12" id="KW-1185">Reference proteome</keyword>
<evidence type="ECO:0000256" key="8">
    <source>
        <dbReference type="ARBA" id="ARBA00032665"/>
    </source>
</evidence>
<dbReference type="GO" id="GO:0000049">
    <property type="term" value="F:tRNA binding"/>
    <property type="evidence" value="ECO:0007669"/>
    <property type="project" value="InterPro"/>
</dbReference>
<dbReference type="NCBIfam" id="TIGR00392">
    <property type="entry name" value="ileS"/>
    <property type="match status" value="1"/>
</dbReference>
<dbReference type="PROSITE" id="PS00178">
    <property type="entry name" value="AA_TRNA_LIGASE_I"/>
    <property type="match status" value="1"/>
</dbReference>
<evidence type="ECO:0000256" key="5">
    <source>
        <dbReference type="ARBA" id="ARBA00022840"/>
    </source>
</evidence>
<dbReference type="InterPro" id="IPR050081">
    <property type="entry name" value="Ile-tRNA_ligase"/>
</dbReference>
<dbReference type="EC" id="6.1.1.5" evidence="2"/>